<dbReference type="AlphaFoldDB" id="A0A8X7TMS0"/>
<dbReference type="Gene3D" id="3.80.10.10">
    <property type="entry name" value="Ribonuclease Inhibitor"/>
    <property type="match status" value="1"/>
</dbReference>
<dbReference type="PANTHER" id="PTHR32212">
    <property type="entry name" value="CYCLIN-LIKE F-BOX"/>
    <property type="match status" value="1"/>
</dbReference>
<dbReference type="Pfam" id="PF00646">
    <property type="entry name" value="F-box"/>
    <property type="match status" value="1"/>
</dbReference>
<dbReference type="InterPro" id="IPR001810">
    <property type="entry name" value="F-box_dom"/>
</dbReference>
<dbReference type="CDD" id="cd22160">
    <property type="entry name" value="F-box_AtFBL13-like"/>
    <property type="match status" value="1"/>
</dbReference>
<protein>
    <recommendedName>
        <fullName evidence="2">F-box domain-containing protein</fullName>
    </recommendedName>
</protein>
<dbReference type="EMBL" id="JAAMPC010000017">
    <property type="protein sequence ID" value="KAG2247364.1"/>
    <property type="molecule type" value="Genomic_DNA"/>
</dbReference>
<sequence>MEGHLHGRRNKPAQEETTAPAGAQNPSDLFSDVDSISYLPDEILHHILSVLPTKLAMATSILSKQWRHVWCGTPCLSFSRLKVPIESIRKTLASYSAVKIILSLPGYPNLCTRHKESPHAFCAFRYLLHFPDFFFNNPSLKQLTLDSKLVKMIPRCTVSWTSLQNLSMSHCIFSDESFPKILSGCPMLESLTLHYLRLIDFMPECNLADVPSLKEANINTPYFLPRFWCIQLDLSRDLDGPLKDVYHVMLEGMLEKFQNVENLTVGFSFLQRSPPGGACCCSMLSIADFCGVCFQTFKVKTLTLKTTILRSAVPGVAKLLQNSLGLKKIIFYKTDRRLEHCSGSFTMNLFYYSFLTEKRVNSYLGPQDMIFPASSFKVAKPDVVASFMELFCVTRSSFDELSQIALTLSNKYKVSVVLK</sequence>
<feature type="domain" description="F-box" evidence="2">
    <location>
        <begin position="33"/>
        <end position="69"/>
    </location>
</feature>
<comment type="caution">
    <text evidence="3">The sequence shown here is derived from an EMBL/GenBank/DDBJ whole genome shotgun (WGS) entry which is preliminary data.</text>
</comment>
<accession>A0A8X7TMS0</accession>
<evidence type="ECO:0000256" key="1">
    <source>
        <dbReference type="SAM" id="MobiDB-lite"/>
    </source>
</evidence>
<evidence type="ECO:0000313" key="3">
    <source>
        <dbReference type="EMBL" id="KAG2247364.1"/>
    </source>
</evidence>
<keyword evidence="4" id="KW-1185">Reference proteome</keyword>
<dbReference type="InterPro" id="IPR053781">
    <property type="entry name" value="F-box_AtFBL13-like"/>
</dbReference>
<dbReference type="OrthoDB" id="1057107at2759"/>
<dbReference type="InterPro" id="IPR036047">
    <property type="entry name" value="F-box-like_dom_sf"/>
</dbReference>
<dbReference type="Proteomes" id="UP000886595">
    <property type="component" value="Unassembled WGS sequence"/>
</dbReference>
<dbReference type="SUPFAM" id="SSF81383">
    <property type="entry name" value="F-box domain"/>
    <property type="match status" value="1"/>
</dbReference>
<feature type="compositionally biased region" description="Basic residues" evidence="1">
    <location>
        <begin position="1"/>
        <end position="11"/>
    </location>
</feature>
<evidence type="ECO:0000259" key="2">
    <source>
        <dbReference type="PROSITE" id="PS50181"/>
    </source>
</evidence>
<name>A0A8X7TMS0_BRACI</name>
<dbReference type="Pfam" id="PF24758">
    <property type="entry name" value="LRR_At5g56370"/>
    <property type="match status" value="1"/>
</dbReference>
<dbReference type="Gene3D" id="1.20.1280.50">
    <property type="match status" value="1"/>
</dbReference>
<organism evidence="3 4">
    <name type="scientific">Brassica carinata</name>
    <name type="common">Ethiopian mustard</name>
    <name type="synonym">Abyssinian cabbage</name>
    <dbReference type="NCBI Taxonomy" id="52824"/>
    <lineage>
        <taxon>Eukaryota</taxon>
        <taxon>Viridiplantae</taxon>
        <taxon>Streptophyta</taxon>
        <taxon>Embryophyta</taxon>
        <taxon>Tracheophyta</taxon>
        <taxon>Spermatophyta</taxon>
        <taxon>Magnoliopsida</taxon>
        <taxon>eudicotyledons</taxon>
        <taxon>Gunneridae</taxon>
        <taxon>Pentapetalae</taxon>
        <taxon>rosids</taxon>
        <taxon>malvids</taxon>
        <taxon>Brassicales</taxon>
        <taxon>Brassicaceae</taxon>
        <taxon>Brassiceae</taxon>
        <taxon>Brassica</taxon>
    </lineage>
</organism>
<evidence type="ECO:0000313" key="4">
    <source>
        <dbReference type="Proteomes" id="UP000886595"/>
    </source>
</evidence>
<dbReference type="InterPro" id="IPR032675">
    <property type="entry name" value="LRR_dom_sf"/>
</dbReference>
<proteinExistence type="predicted"/>
<dbReference type="InterPro" id="IPR055411">
    <property type="entry name" value="LRR_FXL15/At3g58940/PEG3-like"/>
</dbReference>
<feature type="region of interest" description="Disordered" evidence="1">
    <location>
        <begin position="1"/>
        <end position="27"/>
    </location>
</feature>
<dbReference type="SUPFAM" id="SSF52047">
    <property type="entry name" value="RNI-like"/>
    <property type="match status" value="1"/>
</dbReference>
<dbReference type="SMART" id="SM00256">
    <property type="entry name" value="FBOX"/>
    <property type="match status" value="1"/>
</dbReference>
<reference evidence="3 4" key="1">
    <citation type="submission" date="2020-02" db="EMBL/GenBank/DDBJ databases">
        <authorList>
            <person name="Ma Q."/>
            <person name="Huang Y."/>
            <person name="Song X."/>
            <person name="Pei D."/>
        </authorList>
    </citation>
    <scope>NUCLEOTIDE SEQUENCE [LARGE SCALE GENOMIC DNA]</scope>
    <source>
        <strain evidence="3">Sxm20200214</strain>
        <tissue evidence="3">Leaf</tissue>
    </source>
</reference>
<dbReference type="PANTHER" id="PTHR32212:SF234">
    <property type="entry name" value="F-BOX_LRR-REPEAT PROTEIN 13-LIKE"/>
    <property type="match status" value="1"/>
</dbReference>
<dbReference type="PROSITE" id="PS50181">
    <property type="entry name" value="FBOX"/>
    <property type="match status" value="1"/>
</dbReference>
<gene>
    <name evidence="3" type="ORF">Bca52824_086992</name>
</gene>